<dbReference type="EMBL" id="SRYB01000005">
    <property type="protein sequence ID" value="TGY79794.1"/>
    <property type="molecule type" value="Genomic_DNA"/>
</dbReference>
<organism evidence="1 2">
    <name type="scientific">Lepagella muris</name>
    <dbReference type="NCBI Taxonomy" id="3032870"/>
    <lineage>
        <taxon>Bacteria</taxon>
        <taxon>Pseudomonadati</taxon>
        <taxon>Bacteroidota</taxon>
        <taxon>Bacteroidia</taxon>
        <taxon>Bacteroidales</taxon>
        <taxon>Muribaculaceae</taxon>
        <taxon>Lepagella</taxon>
    </lineage>
</organism>
<evidence type="ECO:0000313" key="2">
    <source>
        <dbReference type="Proteomes" id="UP000306319"/>
    </source>
</evidence>
<protein>
    <submittedName>
        <fullName evidence="1">HU family DNA-binding protein</fullName>
    </submittedName>
</protein>
<keyword evidence="2" id="KW-1185">Reference proteome</keyword>
<proteinExistence type="predicted"/>
<evidence type="ECO:0000313" key="1">
    <source>
        <dbReference type="EMBL" id="TGY79794.1"/>
    </source>
</evidence>
<comment type="caution">
    <text evidence="1">The sequence shown here is derived from an EMBL/GenBank/DDBJ whole genome shotgun (WGS) entry which is preliminary data.</text>
</comment>
<keyword evidence="1" id="KW-0238">DNA-binding</keyword>
<reference evidence="1" key="1">
    <citation type="submission" date="2019-04" db="EMBL/GenBank/DDBJ databases">
        <title>Microbes associate with the intestines of laboratory mice.</title>
        <authorList>
            <person name="Navarre W."/>
            <person name="Wong E."/>
            <person name="Huang K."/>
            <person name="Tropini C."/>
            <person name="Ng K."/>
            <person name="Yu B."/>
        </authorList>
    </citation>
    <scope>NUCLEOTIDE SEQUENCE</scope>
    <source>
        <strain evidence="1">NM04_E33</strain>
    </source>
</reference>
<sequence>MRKQEIIEYLTHSCGLHRASAIRAVNGMFDLMASTLCKGEDIMIRDFGVFRVVDVPARTSFNIAEKAMMPVPPHKAVRFSPSQAIKSALRK</sequence>
<gene>
    <name evidence="1" type="ORF">E5331_05305</name>
</gene>
<dbReference type="Proteomes" id="UP000306319">
    <property type="component" value="Unassembled WGS sequence"/>
</dbReference>
<accession>A0AC61RGP3</accession>
<name>A0AC61RGP3_9BACT</name>